<dbReference type="EC" id="3.1.1.-" evidence="3"/>
<keyword evidence="2 3" id="KW-0378">Hydrolase</keyword>
<keyword evidence="6" id="KW-1185">Reference proteome</keyword>
<reference evidence="5 6" key="1">
    <citation type="submission" date="2018-08" db="EMBL/GenBank/DDBJ databases">
        <title>Meiothermus terrae DSM 26712 genome sequencing project.</title>
        <authorList>
            <person name="Da Costa M.S."/>
            <person name="Albuquerque L."/>
            <person name="Raposo P."/>
            <person name="Froufe H.J.C."/>
            <person name="Barroso C.S."/>
            <person name="Egas C."/>
        </authorList>
    </citation>
    <scope>NUCLEOTIDE SEQUENCE [LARGE SCALE GENOMIC DNA]</scope>
    <source>
        <strain evidence="5 6">DSM 26712</strain>
    </source>
</reference>
<dbReference type="RefSeq" id="WP_119313794.1">
    <property type="nucleotide sequence ID" value="NZ_QXDL01000013.1"/>
</dbReference>
<dbReference type="GO" id="GO:0016787">
    <property type="term" value="F:hydrolase activity"/>
    <property type="evidence" value="ECO:0007669"/>
    <property type="project" value="UniProtKB-KW"/>
</dbReference>
<evidence type="ECO:0000313" key="6">
    <source>
        <dbReference type="Proteomes" id="UP000265715"/>
    </source>
</evidence>
<dbReference type="AlphaFoldDB" id="A0A399F6M6"/>
<dbReference type="Proteomes" id="UP000265715">
    <property type="component" value="Unassembled WGS sequence"/>
</dbReference>
<accession>A0A399F6M6</accession>
<organism evidence="5 6">
    <name type="scientific">Calidithermus terrae</name>
    <dbReference type="NCBI Taxonomy" id="1408545"/>
    <lineage>
        <taxon>Bacteria</taxon>
        <taxon>Thermotogati</taxon>
        <taxon>Deinococcota</taxon>
        <taxon>Deinococci</taxon>
        <taxon>Thermales</taxon>
        <taxon>Thermaceae</taxon>
        <taxon>Calidithermus</taxon>
    </lineage>
</organism>
<evidence type="ECO:0000256" key="2">
    <source>
        <dbReference type="ARBA" id="ARBA00022801"/>
    </source>
</evidence>
<dbReference type="EMBL" id="QXDL01000013">
    <property type="protein sequence ID" value="RIH90261.1"/>
    <property type="molecule type" value="Genomic_DNA"/>
</dbReference>
<proteinExistence type="inferred from homology"/>
<dbReference type="InterPro" id="IPR050309">
    <property type="entry name" value="Type-B_Carboxylest/Lipase"/>
</dbReference>
<dbReference type="Gene3D" id="3.40.50.1820">
    <property type="entry name" value="alpha/beta hydrolase"/>
    <property type="match status" value="1"/>
</dbReference>
<dbReference type="InterPro" id="IPR029058">
    <property type="entry name" value="AB_hydrolase_fold"/>
</dbReference>
<dbReference type="OrthoDB" id="9775851at2"/>
<dbReference type="PROSITE" id="PS00122">
    <property type="entry name" value="CARBOXYLESTERASE_B_1"/>
    <property type="match status" value="1"/>
</dbReference>
<name>A0A399F6M6_9DEIN</name>
<dbReference type="PANTHER" id="PTHR11559">
    <property type="entry name" value="CARBOXYLESTERASE"/>
    <property type="match status" value="1"/>
</dbReference>
<feature type="domain" description="Carboxylesterase type B" evidence="4">
    <location>
        <begin position="20"/>
        <end position="334"/>
    </location>
</feature>
<feature type="signal peptide" evidence="3">
    <location>
        <begin position="1"/>
        <end position="19"/>
    </location>
</feature>
<dbReference type="Pfam" id="PF00135">
    <property type="entry name" value="COesterase"/>
    <property type="match status" value="1"/>
</dbReference>
<protein>
    <recommendedName>
        <fullName evidence="3">Carboxylic ester hydrolase</fullName>
        <ecNumber evidence="3">3.1.1.-</ecNumber>
    </recommendedName>
</protein>
<comment type="similarity">
    <text evidence="1 3">Belongs to the type-B carboxylesterase/lipase family.</text>
</comment>
<dbReference type="InterPro" id="IPR019826">
    <property type="entry name" value="Carboxylesterase_B_AS"/>
</dbReference>
<dbReference type="InterPro" id="IPR002018">
    <property type="entry name" value="CarbesteraseB"/>
</dbReference>
<evidence type="ECO:0000256" key="3">
    <source>
        <dbReference type="RuleBase" id="RU361235"/>
    </source>
</evidence>
<dbReference type="SUPFAM" id="SSF53474">
    <property type="entry name" value="alpha/beta-Hydrolases"/>
    <property type="match status" value="1"/>
</dbReference>
<evidence type="ECO:0000259" key="4">
    <source>
        <dbReference type="Pfam" id="PF00135"/>
    </source>
</evidence>
<keyword evidence="3" id="KW-0732">Signal</keyword>
<sequence length="505" mass="54583">MPRLLALLTLLGLALAEGAYVFTPQGTLRGGVNAQAQVAYFLGIPYARAGRWKAPVPVERLEGVFQATAPTTACPQRRSLTTDLGSYLPPKSEDCLNLGVWMPLGSAPPGGWPVMVWIHGGSFTGGSWAEPVYDGTALASRGAVVVGVNYRLGPLGWLALESLKAESPEGSVGNYGLMDQVEALRWVQRNVRAFGGDAGNVTVFGQSAGGMSVCTLMASPKARGLFHKAVIMSGGCEYVRTPQQDREFVAKWAELMGCPGADPACLRALPLERLFPASGPVLDALRKLEEGGFAKSPWKPHVDGVYLTKTPLQALQDGDAAGIPLIAGGTFQESWGEVGGGPGSWEEFAKRVEEVFTGKGQPFAEAYRPLYPRPNEAWGYFQTDRYLLCPSLEAARAQAPHAPTYAYLQTFQSPYLGNLGSFHGIDMPLLFGTHTAWPSLVLFFTLEALEKGRRYTEELQRAWVSFARTGAPGPEWQGYEQGLYRFADSSGMVANGYTLRCGLFR</sequence>
<comment type="caution">
    <text evidence="5">The sequence shown here is derived from an EMBL/GenBank/DDBJ whole genome shotgun (WGS) entry which is preliminary data.</text>
</comment>
<feature type="chain" id="PRO_5017105928" description="Carboxylic ester hydrolase" evidence="3">
    <location>
        <begin position="20"/>
        <end position="505"/>
    </location>
</feature>
<evidence type="ECO:0000256" key="1">
    <source>
        <dbReference type="ARBA" id="ARBA00005964"/>
    </source>
</evidence>
<evidence type="ECO:0000313" key="5">
    <source>
        <dbReference type="EMBL" id="RIH90261.1"/>
    </source>
</evidence>
<gene>
    <name evidence="5" type="primary">pnbA</name>
    <name evidence="5" type="ORF">Mterra_00570</name>
</gene>